<evidence type="ECO:0000256" key="1">
    <source>
        <dbReference type="ARBA" id="ARBA00006484"/>
    </source>
</evidence>
<gene>
    <name evidence="4" type="ORF">ZOD2009_14521</name>
</gene>
<dbReference type="STRING" id="797209.GCA_000376445_03419"/>
<dbReference type="PANTHER" id="PTHR43639">
    <property type="entry name" value="OXIDOREDUCTASE, SHORT-CHAIN DEHYDROGENASE/REDUCTASE FAMILY (AFU_ORTHOLOGUE AFUA_5G02870)"/>
    <property type="match status" value="1"/>
</dbReference>
<feature type="domain" description="Ketoreductase" evidence="3">
    <location>
        <begin position="19"/>
        <end position="198"/>
    </location>
</feature>
<dbReference type="NCBIfam" id="NF005559">
    <property type="entry name" value="PRK07231.1"/>
    <property type="match status" value="1"/>
</dbReference>
<evidence type="ECO:0000313" key="5">
    <source>
        <dbReference type="Proteomes" id="UP000003751"/>
    </source>
</evidence>
<dbReference type="Proteomes" id="UP000003751">
    <property type="component" value="Unassembled WGS sequence"/>
</dbReference>
<dbReference type="AlphaFoldDB" id="E7QVR8"/>
<dbReference type="PATRIC" id="fig|797209.4.peg.2863"/>
<dbReference type="SMART" id="SM00822">
    <property type="entry name" value="PKS_KR"/>
    <property type="match status" value="1"/>
</dbReference>
<dbReference type="eggNOG" id="arCOG01259">
    <property type="taxonomic scope" value="Archaea"/>
</dbReference>
<dbReference type="Gene3D" id="3.40.50.720">
    <property type="entry name" value="NAD(P)-binding Rossmann-like Domain"/>
    <property type="match status" value="1"/>
</dbReference>
<dbReference type="OrthoDB" id="7442at2157"/>
<dbReference type="PRINTS" id="PR00080">
    <property type="entry name" value="SDRFAMILY"/>
</dbReference>
<comment type="caution">
    <text evidence="4">The sequence shown here is derived from an EMBL/GenBank/DDBJ whole genome shotgun (WGS) entry which is preliminary data.</text>
</comment>
<dbReference type="PANTHER" id="PTHR43639:SF1">
    <property type="entry name" value="SHORT-CHAIN DEHYDROGENASE_REDUCTASE FAMILY PROTEIN"/>
    <property type="match status" value="1"/>
</dbReference>
<name>E7QVR8_HALPU</name>
<dbReference type="CDD" id="cd05233">
    <property type="entry name" value="SDR_c"/>
    <property type="match status" value="1"/>
</dbReference>
<accession>E7QVR8</accession>
<protein>
    <submittedName>
        <fullName evidence="4">Short-chain dehydrogenase/reductase SDR</fullName>
    </submittedName>
</protein>
<sequence length="275" mass="29603">MVTMPESPPVEGIRRFEGETALVTGSTRGIGEEIAKRFAREGANVVVTGRTRADGEETVAAIDAAGGTATFVRADMRDPDDIAALVEATAEKYGGLDVLVNNAGVETNTAADEATMDDWAFVVETDFRSYWLCAKHAREHMDEGSIVNVSSNHARLTMPAMFPYNAVKAGIDGMTRSMALDFGPDVRVNTVNPGWVAIGRTMEELDEEYRDHLESIHPVGRIGTPEDIAGVVSFLASSDAAFVTGASLVADGGRTVVMQDDSLPDYRKRREDGED</sequence>
<dbReference type="GO" id="GO:0016491">
    <property type="term" value="F:oxidoreductase activity"/>
    <property type="evidence" value="ECO:0007669"/>
    <property type="project" value="UniProtKB-KW"/>
</dbReference>
<proteinExistence type="inferred from homology"/>
<dbReference type="EMBL" id="AEMG01000015">
    <property type="protein sequence ID" value="EFW91331.1"/>
    <property type="molecule type" value="Genomic_DNA"/>
</dbReference>
<comment type="similarity">
    <text evidence="1">Belongs to the short-chain dehydrogenases/reductases (SDR) family.</text>
</comment>
<keyword evidence="2" id="KW-0560">Oxidoreductase</keyword>
<organism evidence="4 5">
    <name type="scientific">Haladaptatus paucihalophilus DX253</name>
    <dbReference type="NCBI Taxonomy" id="797209"/>
    <lineage>
        <taxon>Archaea</taxon>
        <taxon>Methanobacteriati</taxon>
        <taxon>Methanobacteriota</taxon>
        <taxon>Stenosarchaea group</taxon>
        <taxon>Halobacteria</taxon>
        <taxon>Halobacteriales</taxon>
        <taxon>Haladaptataceae</taxon>
        <taxon>Haladaptatus</taxon>
    </lineage>
</organism>
<dbReference type="InterPro" id="IPR057326">
    <property type="entry name" value="KR_dom"/>
</dbReference>
<dbReference type="InterPro" id="IPR036291">
    <property type="entry name" value="NAD(P)-bd_dom_sf"/>
</dbReference>
<dbReference type="InterPro" id="IPR002347">
    <property type="entry name" value="SDR_fam"/>
</dbReference>
<evidence type="ECO:0000256" key="2">
    <source>
        <dbReference type="ARBA" id="ARBA00023002"/>
    </source>
</evidence>
<reference evidence="4 5" key="1">
    <citation type="journal article" date="2014" name="ISME J.">
        <title>Trehalose/2-sulfotrehalose biosynthesis and glycine-betaine uptake are widely spread mechanisms for osmoadaptation in the Halobacteriales.</title>
        <authorList>
            <person name="Youssef N.H."/>
            <person name="Savage-Ashlock K.N."/>
            <person name="McCully A.L."/>
            <person name="Luedtke B."/>
            <person name="Shaw E.I."/>
            <person name="Hoff W.D."/>
            <person name="Elshahed M.S."/>
        </authorList>
    </citation>
    <scope>NUCLEOTIDE SEQUENCE [LARGE SCALE GENOMIC DNA]</scope>
    <source>
        <strain evidence="4 5">DX253</strain>
    </source>
</reference>
<dbReference type="SUPFAM" id="SSF51735">
    <property type="entry name" value="NAD(P)-binding Rossmann-fold domains"/>
    <property type="match status" value="1"/>
</dbReference>
<dbReference type="PRINTS" id="PR00081">
    <property type="entry name" value="GDHRDH"/>
</dbReference>
<dbReference type="FunFam" id="3.40.50.720:FF:000084">
    <property type="entry name" value="Short-chain dehydrogenase reductase"/>
    <property type="match status" value="1"/>
</dbReference>
<evidence type="ECO:0000313" key="4">
    <source>
        <dbReference type="EMBL" id="EFW91331.1"/>
    </source>
</evidence>
<evidence type="ECO:0000259" key="3">
    <source>
        <dbReference type="SMART" id="SM00822"/>
    </source>
</evidence>
<dbReference type="Pfam" id="PF13561">
    <property type="entry name" value="adh_short_C2"/>
    <property type="match status" value="1"/>
</dbReference>